<dbReference type="Proteomes" id="UP000829196">
    <property type="component" value="Unassembled WGS sequence"/>
</dbReference>
<name>A0A8T3CA16_DENNO</name>
<evidence type="ECO:0000313" key="2">
    <source>
        <dbReference type="Proteomes" id="UP000829196"/>
    </source>
</evidence>
<comment type="caution">
    <text evidence="1">The sequence shown here is derived from an EMBL/GenBank/DDBJ whole genome shotgun (WGS) entry which is preliminary data.</text>
</comment>
<accession>A0A8T3CA16</accession>
<sequence length="70" mass="7625">MLANVAFEENLKRGIATASFFGVTKRPSSVKFRKASFEKRFKSGLAVHTTTVSVGETMSCMPTKKPSLSP</sequence>
<organism evidence="1 2">
    <name type="scientific">Dendrobium nobile</name>
    <name type="common">Orchid</name>
    <dbReference type="NCBI Taxonomy" id="94219"/>
    <lineage>
        <taxon>Eukaryota</taxon>
        <taxon>Viridiplantae</taxon>
        <taxon>Streptophyta</taxon>
        <taxon>Embryophyta</taxon>
        <taxon>Tracheophyta</taxon>
        <taxon>Spermatophyta</taxon>
        <taxon>Magnoliopsida</taxon>
        <taxon>Liliopsida</taxon>
        <taxon>Asparagales</taxon>
        <taxon>Orchidaceae</taxon>
        <taxon>Epidendroideae</taxon>
        <taxon>Malaxideae</taxon>
        <taxon>Dendrobiinae</taxon>
        <taxon>Dendrobium</taxon>
    </lineage>
</organism>
<evidence type="ECO:0000313" key="1">
    <source>
        <dbReference type="EMBL" id="KAI0528612.1"/>
    </source>
</evidence>
<dbReference type="EMBL" id="JAGYWB010000002">
    <property type="protein sequence ID" value="KAI0528612.1"/>
    <property type="molecule type" value="Genomic_DNA"/>
</dbReference>
<gene>
    <name evidence="1" type="ORF">KFK09_001154</name>
</gene>
<reference evidence="1" key="1">
    <citation type="journal article" date="2022" name="Front. Genet.">
        <title>Chromosome-Scale Assembly of the Dendrobium nobile Genome Provides Insights Into the Molecular Mechanism of the Biosynthesis of the Medicinal Active Ingredient of Dendrobium.</title>
        <authorList>
            <person name="Xu Q."/>
            <person name="Niu S.-C."/>
            <person name="Li K.-L."/>
            <person name="Zheng P.-J."/>
            <person name="Zhang X.-J."/>
            <person name="Jia Y."/>
            <person name="Liu Y."/>
            <person name="Niu Y.-X."/>
            <person name="Yu L.-H."/>
            <person name="Chen D.-F."/>
            <person name="Zhang G.-Q."/>
        </authorList>
    </citation>
    <scope>NUCLEOTIDE SEQUENCE</scope>
    <source>
        <tissue evidence="1">Leaf</tissue>
    </source>
</reference>
<keyword evidence="2" id="KW-1185">Reference proteome</keyword>
<protein>
    <submittedName>
        <fullName evidence="1">Uncharacterized protein</fullName>
    </submittedName>
</protein>
<dbReference type="AlphaFoldDB" id="A0A8T3CA16"/>
<proteinExistence type="predicted"/>